<gene>
    <name evidence="3" type="primary">nudF</name>
    <name evidence="3" type="ORF">NCTC10815_02997</name>
</gene>
<dbReference type="RefSeq" id="WP_003758337.1">
    <property type="nucleotide sequence ID" value="NZ_CABKNG010000002.1"/>
</dbReference>
<dbReference type="InterPro" id="IPR000086">
    <property type="entry name" value="NUDIX_hydrolase_dom"/>
</dbReference>
<dbReference type="Gene3D" id="3.90.79.10">
    <property type="entry name" value="Nucleoside Triphosphate Pyrophosphohydrolase"/>
    <property type="match status" value="1"/>
</dbReference>
<dbReference type="PANTHER" id="PTHR11839:SF18">
    <property type="entry name" value="NUDIX HYDROLASE DOMAIN-CONTAINING PROTEIN"/>
    <property type="match status" value="1"/>
</dbReference>
<comment type="cofactor">
    <cofactor evidence="1">
        <name>Mg(2+)</name>
        <dbReference type="ChEBI" id="CHEBI:18420"/>
    </cofactor>
</comment>
<dbReference type="SUPFAM" id="SSF55811">
    <property type="entry name" value="Nudix"/>
    <property type="match status" value="1"/>
</dbReference>
<dbReference type="Pfam" id="PF00293">
    <property type="entry name" value="NUDIX"/>
    <property type="match status" value="1"/>
</dbReference>
<name>A0A378MII0_LISGR</name>
<dbReference type="PROSITE" id="PS00893">
    <property type="entry name" value="NUDIX_BOX"/>
    <property type="match status" value="1"/>
</dbReference>
<evidence type="ECO:0000313" key="4">
    <source>
        <dbReference type="Proteomes" id="UP000254879"/>
    </source>
</evidence>
<sequence length="180" mass="20353">MRSLEEKTISETTIYKGKIIDLTVADVLLPDGNQAKRELVKHPGAVAIIPVIDDKLVLVEQFRKPLEKTIIEIPAGKLEPEEDRIEAAKRELEEETGYQTDDLAYVTSFASSPGFADEVLHVYVAKKLKKADDPLAKDEDEFINVVEVSLEEAKQLIETGNIFDVKTMYAVQYLELEQYR</sequence>
<evidence type="ECO:0000256" key="1">
    <source>
        <dbReference type="ARBA" id="ARBA00001946"/>
    </source>
</evidence>
<dbReference type="GO" id="GO:0006753">
    <property type="term" value="P:nucleoside phosphate metabolic process"/>
    <property type="evidence" value="ECO:0007669"/>
    <property type="project" value="TreeGrafter"/>
</dbReference>
<dbReference type="GO" id="GO:0047631">
    <property type="term" value="F:ADP-ribose diphosphatase activity"/>
    <property type="evidence" value="ECO:0007669"/>
    <property type="project" value="UniProtKB-EC"/>
</dbReference>
<dbReference type="PANTHER" id="PTHR11839">
    <property type="entry name" value="UDP/ADP-SUGAR PYROPHOSPHATASE"/>
    <property type="match status" value="1"/>
</dbReference>
<dbReference type="EMBL" id="UGPG01000001">
    <property type="protein sequence ID" value="STY45614.1"/>
    <property type="molecule type" value="Genomic_DNA"/>
</dbReference>
<keyword evidence="2 3" id="KW-0378">Hydrolase</keyword>
<dbReference type="Proteomes" id="UP000254879">
    <property type="component" value="Unassembled WGS sequence"/>
</dbReference>
<dbReference type="InterPro" id="IPR020084">
    <property type="entry name" value="NUDIX_hydrolase_CS"/>
</dbReference>
<dbReference type="EC" id="3.6.1.13" evidence="3"/>
<proteinExistence type="predicted"/>
<evidence type="ECO:0000256" key="2">
    <source>
        <dbReference type="ARBA" id="ARBA00022801"/>
    </source>
</evidence>
<reference evidence="3 4" key="1">
    <citation type="submission" date="2018-06" db="EMBL/GenBank/DDBJ databases">
        <authorList>
            <consortium name="Pathogen Informatics"/>
            <person name="Doyle S."/>
        </authorList>
    </citation>
    <scope>NUCLEOTIDE SEQUENCE [LARGE SCALE GENOMIC DNA]</scope>
    <source>
        <strain evidence="4">NCTC 10815</strain>
    </source>
</reference>
<dbReference type="FunFam" id="3.90.79.10:FF:000024">
    <property type="entry name" value="ADP-ribose pyrophosphatase"/>
    <property type="match status" value="1"/>
</dbReference>
<dbReference type="InterPro" id="IPR015797">
    <property type="entry name" value="NUDIX_hydrolase-like_dom_sf"/>
</dbReference>
<evidence type="ECO:0000313" key="3">
    <source>
        <dbReference type="EMBL" id="STY45614.1"/>
    </source>
</evidence>
<dbReference type="AlphaFoldDB" id="A0A378MII0"/>
<protein>
    <submittedName>
        <fullName evidence="3">ADP-ribose pyrophosphatase</fullName>
        <ecNumber evidence="3">3.6.1.13</ecNumber>
    </submittedName>
</protein>
<dbReference type="GO" id="GO:0005829">
    <property type="term" value="C:cytosol"/>
    <property type="evidence" value="ECO:0007669"/>
    <property type="project" value="TreeGrafter"/>
</dbReference>
<accession>A0A378MII0</accession>
<dbReference type="GO" id="GO:0019693">
    <property type="term" value="P:ribose phosphate metabolic process"/>
    <property type="evidence" value="ECO:0007669"/>
    <property type="project" value="TreeGrafter"/>
</dbReference>
<dbReference type="OrthoDB" id="9806150at2"/>
<dbReference type="PROSITE" id="PS51462">
    <property type="entry name" value="NUDIX"/>
    <property type="match status" value="1"/>
</dbReference>
<organism evidence="3 4">
    <name type="scientific">Listeria grayi</name>
    <name type="common">Listeria murrayi</name>
    <dbReference type="NCBI Taxonomy" id="1641"/>
    <lineage>
        <taxon>Bacteria</taxon>
        <taxon>Bacillati</taxon>
        <taxon>Bacillota</taxon>
        <taxon>Bacilli</taxon>
        <taxon>Bacillales</taxon>
        <taxon>Listeriaceae</taxon>
        <taxon>Listeria</taxon>
    </lineage>
</organism>